<dbReference type="Pfam" id="PF02464">
    <property type="entry name" value="CinA"/>
    <property type="match status" value="1"/>
</dbReference>
<dbReference type="InterPro" id="IPR008136">
    <property type="entry name" value="CinA_C"/>
</dbReference>
<evidence type="ECO:0000313" key="2">
    <source>
        <dbReference type="EMBL" id="TDN46747.1"/>
    </source>
</evidence>
<dbReference type="SUPFAM" id="SSF142433">
    <property type="entry name" value="CinA-like"/>
    <property type="match status" value="1"/>
</dbReference>
<dbReference type="InterPro" id="IPR036653">
    <property type="entry name" value="CinA-like_C"/>
</dbReference>
<accession>A0A4R6DP96</accession>
<dbReference type="AlphaFoldDB" id="A0A4R6DP96"/>
<dbReference type="RefSeq" id="WP_133594709.1">
    <property type="nucleotide sequence ID" value="NZ_SNVV01000026.1"/>
</dbReference>
<protein>
    <submittedName>
        <fullName evidence="2">PncC family amidohydrolase</fullName>
    </submittedName>
</protein>
<dbReference type="NCBIfam" id="TIGR00199">
    <property type="entry name" value="PncC_domain"/>
    <property type="match status" value="1"/>
</dbReference>
<keyword evidence="2" id="KW-0378">Hydrolase</keyword>
<gene>
    <name evidence="2" type="ORF">C7389_12654</name>
</gene>
<dbReference type="OrthoDB" id="9801454at2"/>
<name>A0A4R6DP96_9RHOO</name>
<feature type="domain" description="CinA C-terminal" evidence="1">
    <location>
        <begin position="9"/>
        <end position="154"/>
    </location>
</feature>
<organism evidence="2 3">
    <name type="scientific">Azoarcus indigens</name>
    <dbReference type="NCBI Taxonomy" id="29545"/>
    <lineage>
        <taxon>Bacteria</taxon>
        <taxon>Pseudomonadati</taxon>
        <taxon>Pseudomonadota</taxon>
        <taxon>Betaproteobacteria</taxon>
        <taxon>Rhodocyclales</taxon>
        <taxon>Zoogloeaceae</taxon>
        <taxon>Azoarcus</taxon>
    </lineage>
</organism>
<sequence length="169" mass="18220">MNTITATAHFMSRHELLLVTAESCTAGLIASHLADVPGAGHLLDCAFVTYSENAKQHCLGVKEETIRQHGLTSEEVAREMALGALRKSRANLAISNTGVADASGDGTPAGTQCYAWAFQTDQRLDQVAVFTETRRFDGDRNAVREAGAIYALLRVPHYYEQLASVAAPE</sequence>
<evidence type="ECO:0000259" key="1">
    <source>
        <dbReference type="Pfam" id="PF02464"/>
    </source>
</evidence>
<dbReference type="Gene3D" id="3.90.950.20">
    <property type="entry name" value="CinA-like"/>
    <property type="match status" value="1"/>
</dbReference>
<reference evidence="2 3" key="1">
    <citation type="submission" date="2019-03" db="EMBL/GenBank/DDBJ databases">
        <title>Genomic Encyclopedia of Type Strains, Phase IV (KMG-IV): sequencing the most valuable type-strain genomes for metagenomic binning, comparative biology and taxonomic classification.</title>
        <authorList>
            <person name="Goeker M."/>
        </authorList>
    </citation>
    <scope>NUCLEOTIDE SEQUENCE [LARGE SCALE GENOMIC DNA]</scope>
    <source>
        <strain evidence="2 3">DSM 12121</strain>
    </source>
</reference>
<proteinExistence type="predicted"/>
<dbReference type="Proteomes" id="UP000295129">
    <property type="component" value="Unassembled WGS sequence"/>
</dbReference>
<dbReference type="EMBL" id="SNVV01000026">
    <property type="protein sequence ID" value="TDN46747.1"/>
    <property type="molecule type" value="Genomic_DNA"/>
</dbReference>
<dbReference type="GO" id="GO:0016787">
    <property type="term" value="F:hydrolase activity"/>
    <property type="evidence" value="ECO:0007669"/>
    <property type="project" value="UniProtKB-KW"/>
</dbReference>
<keyword evidence="3" id="KW-1185">Reference proteome</keyword>
<comment type="caution">
    <text evidence="2">The sequence shown here is derived from an EMBL/GenBank/DDBJ whole genome shotgun (WGS) entry which is preliminary data.</text>
</comment>
<evidence type="ECO:0000313" key="3">
    <source>
        <dbReference type="Proteomes" id="UP000295129"/>
    </source>
</evidence>